<feature type="domain" description="Conserved oligomeric Golgi complex subunit 5 helical" evidence="6">
    <location>
        <begin position="233"/>
        <end position="448"/>
    </location>
</feature>
<dbReference type="AlphaFoldDB" id="A0A166X0E2"/>
<accession>A0A166X0E2</accession>
<evidence type="ECO:0000256" key="1">
    <source>
        <dbReference type="ARBA" id="ARBA00004395"/>
    </source>
</evidence>
<feature type="domain" description="Conserved oligomeric Golgi complex subunit 5 N-terminal" evidence="5">
    <location>
        <begin position="6"/>
        <end position="153"/>
    </location>
</feature>
<dbReference type="InterPro" id="IPR049176">
    <property type="entry name" value="COG5_N"/>
</dbReference>
<keyword evidence="4" id="KW-0472">Membrane</keyword>
<dbReference type="GO" id="GO:0000139">
    <property type="term" value="C:Golgi membrane"/>
    <property type="evidence" value="ECO:0007669"/>
    <property type="project" value="UniProtKB-SubCell"/>
</dbReference>
<gene>
    <name evidence="7" type="ORF">FIBSPDRAFT_809431</name>
</gene>
<protein>
    <recommendedName>
        <fullName evidence="2">Conserved oligomeric Golgi complex subunit 5</fullName>
    </recommendedName>
</protein>
<dbReference type="Pfam" id="PF20649">
    <property type="entry name" value="COG5_C"/>
    <property type="match status" value="1"/>
</dbReference>
<dbReference type="PANTHER" id="PTHR13228:SF3">
    <property type="entry name" value="CONSERVED OLIGOMERIC GOLGI COMPLEX SUBUNIT 5"/>
    <property type="match status" value="1"/>
</dbReference>
<dbReference type="PANTHER" id="PTHR13228">
    <property type="entry name" value="CONSERVED OLIGOMERIC GOLGI COMPLEX COMPONENT 5"/>
    <property type="match status" value="1"/>
</dbReference>
<organism evidence="7 8">
    <name type="scientific">Athelia psychrophila</name>
    <dbReference type="NCBI Taxonomy" id="1759441"/>
    <lineage>
        <taxon>Eukaryota</taxon>
        <taxon>Fungi</taxon>
        <taxon>Dikarya</taxon>
        <taxon>Basidiomycota</taxon>
        <taxon>Agaricomycotina</taxon>
        <taxon>Agaricomycetes</taxon>
        <taxon>Agaricomycetidae</taxon>
        <taxon>Atheliales</taxon>
        <taxon>Atheliaceae</taxon>
        <taxon>Athelia</taxon>
    </lineage>
</organism>
<comment type="subcellular location">
    <subcellularLocation>
        <location evidence="1">Golgi apparatus membrane</location>
        <topology evidence="1">Peripheral membrane protein</topology>
    </subcellularLocation>
</comment>
<dbReference type="InterPro" id="IPR019465">
    <property type="entry name" value="Cog5"/>
</dbReference>
<evidence type="ECO:0000313" key="8">
    <source>
        <dbReference type="Proteomes" id="UP000076532"/>
    </source>
</evidence>
<evidence type="ECO:0000256" key="4">
    <source>
        <dbReference type="ARBA" id="ARBA00023136"/>
    </source>
</evidence>
<dbReference type="EMBL" id="KV417480">
    <property type="protein sequence ID" value="KZP34300.1"/>
    <property type="molecule type" value="Genomic_DNA"/>
</dbReference>
<evidence type="ECO:0000259" key="5">
    <source>
        <dbReference type="Pfam" id="PF10392"/>
    </source>
</evidence>
<evidence type="ECO:0000259" key="6">
    <source>
        <dbReference type="Pfam" id="PF20649"/>
    </source>
</evidence>
<sequence length="857" mass="94522">MSDYSVFASIDFDPNEYANATLAGEPYPPQTQTGPAGKLTVKVGLEPAKEDISVAISKLNIGIDDVSKQIKSVVTAHHEQLLQQAAGANDLSESLKSVRHGLNDLDTSLDKLRTKIHIPYTSLQTNVTRLHRLQQASDVLRRTSRFVVLARRLEGQVKEMKMNDREGAQLVERVADGDEDEKEVTIAKAALSIAELVALLDGPAPSEAAEAAQIITEDVDADSDPSQASYVPLRSVNAVAAHIPFIEDARERVTAEMQAMVMTGLATLNRPLLSTSLQTASNLRVLPSLVQNLVLDLSEAVEERIKSAFDINKIGKDVVAKDPSAASQGQSVLYKSRVRTEPTNVTAPQWTAALWSRLENLIEEMADCCIKVYTLEKVLKMKKDTVSGINFLDETMKLLENKPSTTFWTSLGRSLEKQVRDTARNSTFIQTTLSTGYPRLLRLFHEFFAKIAVHTDTIYTAAHQSPETVLVLRALSNFESTYLSRSTNRLNEAVAQAFAGGARAPPANNDGVNIARTVANELDSARFDPLLIKGVAKSVIGALEMLVSRMDGIVVKDRSAVTMIGPSATAGQMVNGQAAACLYHCWARLEKLEDEHSESVYVALKPSINSIFQSYENIVDPLLTSIRRELGSIIARLHRIDFSKPTDMGGGASIYIKDLVEKLTFIRTEVLSKFSIEAERGEWVLSIVRFVIRTFVIHVSITRPLGESGKLQLTSDMTELEFGLNAFMVQDKQGKRGGNLESVGDDYRALRAMRPLLFLDNAMLASPKYTMGLPPLIVLHHILVRSPVELPHTLHGWQEAEYVRWVEEHSEDEAWTLVEGGLSHWEKVGESDGTDPKEAKEYIDLARTVLGNAKTRS</sequence>
<name>A0A166X0E2_9AGAM</name>
<evidence type="ECO:0000256" key="3">
    <source>
        <dbReference type="ARBA" id="ARBA00023034"/>
    </source>
</evidence>
<keyword evidence="3" id="KW-0333">Golgi apparatus</keyword>
<dbReference type="InterPro" id="IPR048485">
    <property type="entry name" value="COG5_helical"/>
</dbReference>
<keyword evidence="8" id="KW-1185">Reference proteome</keyword>
<proteinExistence type="predicted"/>
<dbReference type="Proteomes" id="UP000076532">
    <property type="component" value="Unassembled WGS sequence"/>
</dbReference>
<dbReference type="GO" id="GO:0017119">
    <property type="term" value="C:Golgi transport complex"/>
    <property type="evidence" value="ECO:0007669"/>
    <property type="project" value="InterPro"/>
</dbReference>
<dbReference type="STRING" id="436010.A0A166X0E2"/>
<evidence type="ECO:0000313" key="7">
    <source>
        <dbReference type="EMBL" id="KZP34300.1"/>
    </source>
</evidence>
<evidence type="ECO:0000256" key="2">
    <source>
        <dbReference type="ARBA" id="ARBA00020974"/>
    </source>
</evidence>
<dbReference type="GO" id="GO:0006891">
    <property type="term" value="P:intra-Golgi vesicle-mediated transport"/>
    <property type="evidence" value="ECO:0007669"/>
    <property type="project" value="InterPro"/>
</dbReference>
<dbReference type="OrthoDB" id="18786at2759"/>
<dbReference type="Pfam" id="PF10392">
    <property type="entry name" value="COG5_N"/>
    <property type="match status" value="1"/>
</dbReference>
<reference evidence="7 8" key="1">
    <citation type="journal article" date="2016" name="Mol. Biol. Evol.">
        <title>Comparative Genomics of Early-Diverging Mushroom-Forming Fungi Provides Insights into the Origins of Lignocellulose Decay Capabilities.</title>
        <authorList>
            <person name="Nagy L.G."/>
            <person name="Riley R."/>
            <person name="Tritt A."/>
            <person name="Adam C."/>
            <person name="Daum C."/>
            <person name="Floudas D."/>
            <person name="Sun H."/>
            <person name="Yadav J.S."/>
            <person name="Pangilinan J."/>
            <person name="Larsson K.H."/>
            <person name="Matsuura K."/>
            <person name="Barry K."/>
            <person name="Labutti K."/>
            <person name="Kuo R."/>
            <person name="Ohm R.A."/>
            <person name="Bhattacharya S.S."/>
            <person name="Shirouzu T."/>
            <person name="Yoshinaga Y."/>
            <person name="Martin F.M."/>
            <person name="Grigoriev I.V."/>
            <person name="Hibbett D.S."/>
        </authorList>
    </citation>
    <scope>NUCLEOTIDE SEQUENCE [LARGE SCALE GENOMIC DNA]</scope>
    <source>
        <strain evidence="7 8">CBS 109695</strain>
    </source>
</reference>